<feature type="transmembrane region" description="Helical" evidence="7">
    <location>
        <begin position="9"/>
        <end position="31"/>
    </location>
</feature>
<evidence type="ECO:0000256" key="2">
    <source>
        <dbReference type="ARBA" id="ARBA00009425"/>
    </source>
</evidence>
<accession>A0ABR8SL12</accession>
<keyword evidence="3" id="KW-1003">Cell membrane</keyword>
<proteinExistence type="inferred from homology"/>
<keyword evidence="10" id="KW-1185">Reference proteome</keyword>
<evidence type="ECO:0000256" key="6">
    <source>
        <dbReference type="ARBA" id="ARBA00023136"/>
    </source>
</evidence>
<comment type="subcellular location">
    <subcellularLocation>
        <location evidence="1">Cell membrane</location>
        <topology evidence="1">Multi-pass membrane protein</topology>
    </subcellularLocation>
</comment>
<feature type="transmembrane region" description="Helical" evidence="7">
    <location>
        <begin position="70"/>
        <end position="97"/>
    </location>
</feature>
<dbReference type="Pfam" id="PF04039">
    <property type="entry name" value="MnhB"/>
    <property type="match status" value="1"/>
</dbReference>
<evidence type="ECO:0000256" key="5">
    <source>
        <dbReference type="ARBA" id="ARBA00022989"/>
    </source>
</evidence>
<dbReference type="RefSeq" id="WP_191753734.1">
    <property type="nucleotide sequence ID" value="NZ_JACSQM010000003.1"/>
</dbReference>
<feature type="domain" description="Na+/H+ antiporter MnhB subunit-related protein" evidence="8">
    <location>
        <begin position="10"/>
        <end position="134"/>
    </location>
</feature>
<comment type="similarity">
    <text evidence="2">Belongs to the CPA3 antiporters (TC 2.A.63) subunit B family.</text>
</comment>
<evidence type="ECO:0000313" key="9">
    <source>
        <dbReference type="EMBL" id="MBD7964177.1"/>
    </source>
</evidence>
<dbReference type="EMBL" id="JACSQM010000003">
    <property type="protein sequence ID" value="MBD7964177.1"/>
    <property type="molecule type" value="Genomic_DNA"/>
</dbReference>
<feature type="transmembrane region" description="Helical" evidence="7">
    <location>
        <begin position="37"/>
        <end position="58"/>
    </location>
</feature>
<evidence type="ECO:0000256" key="4">
    <source>
        <dbReference type="ARBA" id="ARBA00022692"/>
    </source>
</evidence>
<dbReference type="InterPro" id="IPR050622">
    <property type="entry name" value="CPA3_antiporter_subunitB"/>
</dbReference>
<dbReference type="Proteomes" id="UP000603641">
    <property type="component" value="Unassembled WGS sequence"/>
</dbReference>
<keyword evidence="5 7" id="KW-1133">Transmembrane helix</keyword>
<evidence type="ECO:0000256" key="1">
    <source>
        <dbReference type="ARBA" id="ARBA00004651"/>
    </source>
</evidence>
<keyword evidence="4 7" id="KW-0812">Transmembrane</keyword>
<evidence type="ECO:0000259" key="8">
    <source>
        <dbReference type="Pfam" id="PF04039"/>
    </source>
</evidence>
<dbReference type="NCBIfam" id="NF009223">
    <property type="entry name" value="PRK12573.1"/>
    <property type="match status" value="1"/>
</dbReference>
<organism evidence="9 10">
    <name type="scientific">Fictibacillus norfolkensis</name>
    <dbReference type="NCBI Taxonomy" id="2762233"/>
    <lineage>
        <taxon>Bacteria</taxon>
        <taxon>Bacillati</taxon>
        <taxon>Bacillota</taxon>
        <taxon>Bacilli</taxon>
        <taxon>Bacillales</taxon>
        <taxon>Fictibacillaceae</taxon>
        <taxon>Fictibacillus</taxon>
    </lineage>
</organism>
<keyword evidence="6 7" id="KW-0472">Membrane</keyword>
<evidence type="ECO:0000256" key="7">
    <source>
        <dbReference type="SAM" id="Phobius"/>
    </source>
</evidence>
<dbReference type="PANTHER" id="PTHR33932">
    <property type="entry name" value="NA(+)/H(+) ANTIPORTER SUBUNIT B"/>
    <property type="match status" value="1"/>
</dbReference>
<evidence type="ECO:0000313" key="10">
    <source>
        <dbReference type="Proteomes" id="UP000603641"/>
    </source>
</evidence>
<gene>
    <name evidence="9" type="ORF">H9648_08945</name>
</gene>
<name>A0ABR8SL12_9BACL</name>
<reference evidence="9 10" key="1">
    <citation type="submission" date="2020-08" db="EMBL/GenBank/DDBJ databases">
        <title>A Genomic Blueprint of the Chicken Gut Microbiome.</title>
        <authorList>
            <person name="Gilroy R."/>
            <person name="Ravi A."/>
            <person name="Getino M."/>
            <person name="Pursley I."/>
            <person name="Horton D.L."/>
            <person name="Alikhan N.-F."/>
            <person name="Baker D."/>
            <person name="Gharbi K."/>
            <person name="Hall N."/>
            <person name="Watson M."/>
            <person name="Adriaenssens E.M."/>
            <person name="Foster-Nyarko E."/>
            <person name="Jarju S."/>
            <person name="Secka A."/>
            <person name="Antonio M."/>
            <person name="Oren A."/>
            <person name="Chaudhuri R."/>
            <person name="La Ragione R.M."/>
            <person name="Hildebrand F."/>
            <person name="Pallen M.J."/>
        </authorList>
    </citation>
    <scope>NUCLEOTIDE SEQUENCE [LARGE SCALE GENOMIC DNA]</scope>
    <source>
        <strain evidence="9 10">Sa2CUA10</strain>
    </source>
</reference>
<dbReference type="PANTHER" id="PTHR33932:SF4">
    <property type="entry name" value="NA(+)_H(+) ANTIPORTER SUBUNIT B"/>
    <property type="match status" value="1"/>
</dbReference>
<sequence length="152" mass="16255">MMHSRSNDLILKTTTNIIVFVILAFSINMLFSGHNAPGGGFIGGLMGAGAFLLLYVSYGLQPVHRILPINFTYMIAVGLLIAILTGAGSFVLGVPFLSHSFGYFQLPLLGKTELATAMLFDLGVYLTVIGVTMTIILSIAEDKIEKEVGEGN</sequence>
<comment type="caution">
    <text evidence="9">The sequence shown here is derived from an EMBL/GenBank/DDBJ whole genome shotgun (WGS) entry which is preliminary data.</text>
</comment>
<dbReference type="InterPro" id="IPR007182">
    <property type="entry name" value="MnhB"/>
</dbReference>
<protein>
    <submittedName>
        <fullName evidence="9">Na(+)/H(+) antiporter subunit B</fullName>
    </submittedName>
</protein>
<feature type="transmembrane region" description="Helical" evidence="7">
    <location>
        <begin position="117"/>
        <end position="140"/>
    </location>
</feature>
<evidence type="ECO:0000256" key="3">
    <source>
        <dbReference type="ARBA" id="ARBA00022475"/>
    </source>
</evidence>